<keyword evidence="1" id="KW-1133">Transmembrane helix</keyword>
<keyword evidence="1" id="KW-0472">Membrane</keyword>
<sequence length="92" mass="10804">MVDPFINELDPQYRVDGSCWKFIPVTSDGLFSQKNDENIFKHHLIILQLQLAVIFTLATLLHLFLRRFYLPRLISEVLVTLMVLCSSFLLFF</sequence>
<comment type="caution">
    <text evidence="2">The sequence shown here is derived from an EMBL/GenBank/DDBJ whole genome shotgun (WGS) entry which is preliminary data.</text>
</comment>
<feature type="transmembrane region" description="Helical" evidence="1">
    <location>
        <begin position="72"/>
        <end position="91"/>
    </location>
</feature>
<keyword evidence="1" id="KW-0812">Transmembrane</keyword>
<gene>
    <name evidence="2" type="ORF">V6N11_005703</name>
</gene>
<proteinExistence type="predicted"/>
<keyword evidence="3" id="KW-1185">Reference proteome</keyword>
<protein>
    <submittedName>
        <fullName evidence="2">Uncharacterized protein</fullName>
    </submittedName>
</protein>
<evidence type="ECO:0000313" key="3">
    <source>
        <dbReference type="Proteomes" id="UP001396334"/>
    </source>
</evidence>
<dbReference type="Proteomes" id="UP001396334">
    <property type="component" value="Unassembled WGS sequence"/>
</dbReference>
<organism evidence="2 3">
    <name type="scientific">Hibiscus sabdariffa</name>
    <name type="common">roselle</name>
    <dbReference type="NCBI Taxonomy" id="183260"/>
    <lineage>
        <taxon>Eukaryota</taxon>
        <taxon>Viridiplantae</taxon>
        <taxon>Streptophyta</taxon>
        <taxon>Embryophyta</taxon>
        <taxon>Tracheophyta</taxon>
        <taxon>Spermatophyta</taxon>
        <taxon>Magnoliopsida</taxon>
        <taxon>eudicotyledons</taxon>
        <taxon>Gunneridae</taxon>
        <taxon>Pentapetalae</taxon>
        <taxon>rosids</taxon>
        <taxon>malvids</taxon>
        <taxon>Malvales</taxon>
        <taxon>Malvaceae</taxon>
        <taxon>Malvoideae</taxon>
        <taxon>Hibiscus</taxon>
    </lineage>
</organism>
<dbReference type="EMBL" id="JBBPBN010000021">
    <property type="protein sequence ID" value="KAK9014549.1"/>
    <property type="molecule type" value="Genomic_DNA"/>
</dbReference>
<evidence type="ECO:0000313" key="2">
    <source>
        <dbReference type="EMBL" id="KAK9014549.1"/>
    </source>
</evidence>
<feature type="transmembrane region" description="Helical" evidence="1">
    <location>
        <begin position="45"/>
        <end position="65"/>
    </location>
</feature>
<accession>A0ABR2RNU6</accession>
<reference evidence="2 3" key="1">
    <citation type="journal article" date="2024" name="G3 (Bethesda)">
        <title>Genome assembly of Hibiscus sabdariffa L. provides insights into metabolisms of medicinal natural products.</title>
        <authorList>
            <person name="Kim T."/>
        </authorList>
    </citation>
    <scope>NUCLEOTIDE SEQUENCE [LARGE SCALE GENOMIC DNA]</scope>
    <source>
        <strain evidence="2">TK-2024</strain>
        <tissue evidence="2">Old leaves</tissue>
    </source>
</reference>
<name>A0ABR2RNU6_9ROSI</name>
<evidence type="ECO:0000256" key="1">
    <source>
        <dbReference type="SAM" id="Phobius"/>
    </source>
</evidence>